<evidence type="ECO:0000256" key="1">
    <source>
        <dbReference type="SAM" id="Phobius"/>
    </source>
</evidence>
<sequence>MTAYFDELAARLRAAGVPDDEAAATVHDLAAHVADSGTDPEDEFGPAAEFAAVLHPAEAAAEPGPSDETWRWTADAFQDRRMLNRFGDEGWEVERVDGAGRFVSRRDPDRPQRWEYRRETVLPGRRAALAARLAPDGWEPCGSWVHFEYFKRPKAATFGPGAELPAAPDAPARHLFWSRRFYAFVAVYVLLAAAAAAAWFLLGDPGGGFAGGFVGGALAGTLLATVAGVASVLLRNRNR</sequence>
<feature type="transmembrane region" description="Helical" evidence="1">
    <location>
        <begin position="181"/>
        <end position="202"/>
    </location>
</feature>
<evidence type="ECO:0000313" key="2">
    <source>
        <dbReference type="EMBL" id="MFD0902901.1"/>
    </source>
</evidence>
<evidence type="ECO:0008006" key="4">
    <source>
        <dbReference type="Google" id="ProtNLM"/>
    </source>
</evidence>
<dbReference type="RefSeq" id="WP_378301147.1">
    <property type="nucleotide sequence ID" value="NZ_JBHTJA010000044.1"/>
</dbReference>
<keyword evidence="3" id="KW-1185">Reference proteome</keyword>
<gene>
    <name evidence="2" type="ORF">ACFQ11_21060</name>
</gene>
<keyword evidence="1" id="KW-0812">Transmembrane</keyword>
<organism evidence="2 3">
    <name type="scientific">Actinomadura sediminis</name>
    <dbReference type="NCBI Taxonomy" id="1038904"/>
    <lineage>
        <taxon>Bacteria</taxon>
        <taxon>Bacillati</taxon>
        <taxon>Actinomycetota</taxon>
        <taxon>Actinomycetes</taxon>
        <taxon>Streptosporangiales</taxon>
        <taxon>Thermomonosporaceae</taxon>
        <taxon>Actinomadura</taxon>
    </lineage>
</organism>
<evidence type="ECO:0000313" key="3">
    <source>
        <dbReference type="Proteomes" id="UP001596972"/>
    </source>
</evidence>
<accession>A0ABW3ESZ5</accession>
<proteinExistence type="predicted"/>
<comment type="caution">
    <text evidence="2">The sequence shown here is derived from an EMBL/GenBank/DDBJ whole genome shotgun (WGS) entry which is preliminary data.</text>
</comment>
<keyword evidence="1" id="KW-1133">Transmembrane helix</keyword>
<dbReference type="EMBL" id="JBHTJA010000044">
    <property type="protein sequence ID" value="MFD0902901.1"/>
    <property type="molecule type" value="Genomic_DNA"/>
</dbReference>
<dbReference type="Proteomes" id="UP001596972">
    <property type="component" value="Unassembled WGS sequence"/>
</dbReference>
<name>A0ABW3ESZ5_9ACTN</name>
<protein>
    <recommendedName>
        <fullName evidence="4">DUF2812 domain-containing protein</fullName>
    </recommendedName>
</protein>
<keyword evidence="1" id="KW-0472">Membrane</keyword>
<reference evidence="3" key="1">
    <citation type="journal article" date="2019" name="Int. J. Syst. Evol. Microbiol.">
        <title>The Global Catalogue of Microorganisms (GCM) 10K type strain sequencing project: providing services to taxonomists for standard genome sequencing and annotation.</title>
        <authorList>
            <consortium name="The Broad Institute Genomics Platform"/>
            <consortium name="The Broad Institute Genome Sequencing Center for Infectious Disease"/>
            <person name="Wu L."/>
            <person name="Ma J."/>
        </authorList>
    </citation>
    <scope>NUCLEOTIDE SEQUENCE [LARGE SCALE GENOMIC DNA]</scope>
    <source>
        <strain evidence="3">JCM 31202</strain>
    </source>
</reference>
<feature type="transmembrane region" description="Helical" evidence="1">
    <location>
        <begin position="208"/>
        <end position="234"/>
    </location>
</feature>